<dbReference type="AlphaFoldDB" id="A0A1H2BNW0"/>
<organism evidence="17 18">
    <name type="scientific">Actinoplanes derwentensis</name>
    <dbReference type="NCBI Taxonomy" id="113562"/>
    <lineage>
        <taxon>Bacteria</taxon>
        <taxon>Bacillati</taxon>
        <taxon>Actinomycetota</taxon>
        <taxon>Actinomycetes</taxon>
        <taxon>Micromonosporales</taxon>
        <taxon>Micromonosporaceae</taxon>
        <taxon>Actinoplanes</taxon>
    </lineage>
</organism>
<dbReference type="PANTHER" id="PTHR42878">
    <property type="entry name" value="TWO-COMPONENT HISTIDINE KINASE"/>
    <property type="match status" value="1"/>
</dbReference>
<dbReference type="InterPro" id="IPR007895">
    <property type="entry name" value="MASE1"/>
</dbReference>
<dbReference type="STRING" id="113562.SAMN04489716_4760"/>
<feature type="domain" description="Histidine kinase" evidence="16">
    <location>
        <begin position="320"/>
        <end position="541"/>
    </location>
</feature>
<keyword evidence="5" id="KW-0597">Phosphoprotein</keyword>
<evidence type="ECO:0000256" key="4">
    <source>
        <dbReference type="ARBA" id="ARBA00022475"/>
    </source>
</evidence>
<dbReference type="SMART" id="SM00388">
    <property type="entry name" value="HisKA"/>
    <property type="match status" value="1"/>
</dbReference>
<dbReference type="SUPFAM" id="SSF47384">
    <property type="entry name" value="Homodimeric domain of signal transducing histidine kinase"/>
    <property type="match status" value="1"/>
</dbReference>
<dbReference type="InterPro" id="IPR036097">
    <property type="entry name" value="HisK_dim/P_sf"/>
</dbReference>
<dbReference type="GO" id="GO:0005524">
    <property type="term" value="F:ATP binding"/>
    <property type="evidence" value="ECO:0007669"/>
    <property type="project" value="UniProtKB-KW"/>
</dbReference>
<dbReference type="SMART" id="SM00387">
    <property type="entry name" value="HATPase_c"/>
    <property type="match status" value="1"/>
</dbReference>
<keyword evidence="18" id="KW-1185">Reference proteome</keyword>
<evidence type="ECO:0000256" key="9">
    <source>
        <dbReference type="ARBA" id="ARBA00022777"/>
    </source>
</evidence>
<dbReference type="InterPro" id="IPR003594">
    <property type="entry name" value="HATPase_dom"/>
</dbReference>
<comment type="subcellular location">
    <subcellularLocation>
        <location evidence="2">Cell membrane</location>
        <topology evidence="2">Multi-pass membrane protein</topology>
    </subcellularLocation>
</comment>
<dbReference type="GO" id="GO:0007234">
    <property type="term" value="P:osmosensory signaling via phosphorelay pathway"/>
    <property type="evidence" value="ECO:0007669"/>
    <property type="project" value="TreeGrafter"/>
</dbReference>
<keyword evidence="4" id="KW-1003">Cell membrane</keyword>
<sequence length="556" mass="58008">MTYRRSLARTGVFAVAFLISVLAGRLTVMDASDLSMVWPAAGVAVVWFCAQRQAPVRWADAAALAVITLVVNTATGASLALAVVFTVANLVQIGVFLRLIDRWRPGLADGTMRGPRDLWVLLGASFAATAAGAAAGPTGMWLITDQHSWSATLVWLARNTASILLIGGAGLTLPHALAVRRGAVVPSRARLAEYAALALCSGAAYWFGFVQDRHLPVTFLLIAVTVWVGVRFPTPFVVVHGLLVGTITMLITLSGHGSFADIADPATRAFVAQLFVAVVAVVGLALALGRDERDALIAALAAEKAQLAAQREELTSFAEVAAHDLLSPLTSISGWAEVATTAVEQLPANPSADQARDGLVRVSRSATRMRELIDDLLGYATAREAIVAPAVMDLAATLAEVTVARLDAAIAGGLPPPRFQVADLPPVRADPMLVRQLLDNLIGNAIKYTAPGVTPMLTVTATGDGPMVRVCVADNGIGIPAGQHDQIFGRFHRAHPSLGYAGTGLGLGICKRIVERHGGTIVAGDNPGGGSRFVFTLPSAARAGIPEPVQDSAQVG</sequence>
<keyword evidence="13 15" id="KW-0472">Membrane</keyword>
<evidence type="ECO:0000256" key="7">
    <source>
        <dbReference type="ARBA" id="ARBA00022692"/>
    </source>
</evidence>
<dbReference type="RefSeq" id="WP_092546641.1">
    <property type="nucleotide sequence ID" value="NZ_BOMJ01000038.1"/>
</dbReference>
<evidence type="ECO:0000256" key="10">
    <source>
        <dbReference type="ARBA" id="ARBA00022840"/>
    </source>
</evidence>
<dbReference type="PRINTS" id="PR00344">
    <property type="entry name" value="BCTRLSENSOR"/>
</dbReference>
<dbReference type="OrthoDB" id="5241402at2"/>
<dbReference type="GO" id="GO:0005886">
    <property type="term" value="C:plasma membrane"/>
    <property type="evidence" value="ECO:0007669"/>
    <property type="project" value="UniProtKB-SubCell"/>
</dbReference>
<dbReference type="InterPro" id="IPR005467">
    <property type="entry name" value="His_kinase_dom"/>
</dbReference>
<dbReference type="InterPro" id="IPR050351">
    <property type="entry name" value="BphY/WalK/GraS-like"/>
</dbReference>
<dbReference type="GO" id="GO:0000156">
    <property type="term" value="F:phosphorelay response regulator activity"/>
    <property type="evidence" value="ECO:0007669"/>
    <property type="project" value="TreeGrafter"/>
</dbReference>
<dbReference type="CDD" id="cd00082">
    <property type="entry name" value="HisKA"/>
    <property type="match status" value="1"/>
</dbReference>
<dbReference type="Pfam" id="PF02518">
    <property type="entry name" value="HATPase_c"/>
    <property type="match status" value="1"/>
</dbReference>
<keyword evidence="9 17" id="KW-0418">Kinase</keyword>
<feature type="transmembrane region" description="Helical" evidence="15">
    <location>
        <begin position="191"/>
        <end position="208"/>
    </location>
</feature>
<evidence type="ECO:0000313" key="18">
    <source>
        <dbReference type="Proteomes" id="UP000198688"/>
    </source>
</evidence>
<evidence type="ECO:0000256" key="11">
    <source>
        <dbReference type="ARBA" id="ARBA00022989"/>
    </source>
</evidence>
<feature type="transmembrane region" description="Helical" evidence="15">
    <location>
        <begin position="214"/>
        <end position="230"/>
    </location>
</feature>
<dbReference type="Gene3D" id="1.10.287.130">
    <property type="match status" value="1"/>
</dbReference>
<dbReference type="SUPFAM" id="SSF55874">
    <property type="entry name" value="ATPase domain of HSP90 chaperone/DNA topoisomerase II/histidine kinase"/>
    <property type="match status" value="1"/>
</dbReference>
<dbReference type="Gene3D" id="3.30.565.10">
    <property type="entry name" value="Histidine kinase-like ATPase, C-terminal domain"/>
    <property type="match status" value="1"/>
</dbReference>
<feature type="transmembrane region" description="Helical" evidence="15">
    <location>
        <begin position="155"/>
        <end position="179"/>
    </location>
</feature>
<protein>
    <recommendedName>
        <fullName evidence="14">Sensor-like histidine kinase SenX3</fullName>
        <ecNumber evidence="3">2.7.13.3</ecNumber>
    </recommendedName>
</protein>
<dbReference type="EMBL" id="LT629758">
    <property type="protein sequence ID" value="SDT59747.1"/>
    <property type="molecule type" value="Genomic_DNA"/>
</dbReference>
<accession>A0A1H2BNW0</accession>
<proteinExistence type="predicted"/>
<name>A0A1H2BNW0_9ACTN</name>
<feature type="transmembrane region" description="Helical" evidence="15">
    <location>
        <begin position="118"/>
        <end position="143"/>
    </location>
</feature>
<keyword evidence="12" id="KW-0902">Two-component regulatory system</keyword>
<evidence type="ECO:0000256" key="12">
    <source>
        <dbReference type="ARBA" id="ARBA00023012"/>
    </source>
</evidence>
<dbReference type="PANTHER" id="PTHR42878:SF7">
    <property type="entry name" value="SENSOR HISTIDINE KINASE GLRK"/>
    <property type="match status" value="1"/>
</dbReference>
<feature type="transmembrane region" description="Helical" evidence="15">
    <location>
        <begin position="237"/>
        <end position="257"/>
    </location>
</feature>
<gene>
    <name evidence="17" type="ORF">SAMN04489716_4760</name>
</gene>
<dbReference type="Pfam" id="PF05231">
    <property type="entry name" value="MASE1"/>
    <property type="match status" value="1"/>
</dbReference>
<evidence type="ECO:0000256" key="2">
    <source>
        <dbReference type="ARBA" id="ARBA00004651"/>
    </source>
</evidence>
<keyword evidence="8" id="KW-0547">Nucleotide-binding</keyword>
<feature type="transmembrane region" description="Helical" evidence="15">
    <location>
        <begin position="269"/>
        <end position="288"/>
    </location>
</feature>
<evidence type="ECO:0000256" key="14">
    <source>
        <dbReference type="ARBA" id="ARBA00039401"/>
    </source>
</evidence>
<keyword evidence="7 15" id="KW-0812">Transmembrane</keyword>
<dbReference type="EC" id="2.7.13.3" evidence="3"/>
<evidence type="ECO:0000256" key="1">
    <source>
        <dbReference type="ARBA" id="ARBA00000085"/>
    </source>
</evidence>
<evidence type="ECO:0000256" key="6">
    <source>
        <dbReference type="ARBA" id="ARBA00022679"/>
    </source>
</evidence>
<keyword evidence="11 15" id="KW-1133">Transmembrane helix</keyword>
<evidence type="ECO:0000313" key="17">
    <source>
        <dbReference type="EMBL" id="SDT59747.1"/>
    </source>
</evidence>
<dbReference type="Proteomes" id="UP000198688">
    <property type="component" value="Chromosome I"/>
</dbReference>
<evidence type="ECO:0000256" key="3">
    <source>
        <dbReference type="ARBA" id="ARBA00012438"/>
    </source>
</evidence>
<evidence type="ECO:0000256" key="8">
    <source>
        <dbReference type="ARBA" id="ARBA00022741"/>
    </source>
</evidence>
<evidence type="ECO:0000256" key="15">
    <source>
        <dbReference type="SAM" id="Phobius"/>
    </source>
</evidence>
<reference evidence="17 18" key="1">
    <citation type="submission" date="2016-10" db="EMBL/GenBank/DDBJ databases">
        <authorList>
            <person name="de Groot N.N."/>
        </authorList>
    </citation>
    <scope>NUCLEOTIDE SEQUENCE [LARGE SCALE GENOMIC DNA]</scope>
    <source>
        <strain evidence="17 18">DSM 43941</strain>
    </source>
</reference>
<dbReference type="PROSITE" id="PS50109">
    <property type="entry name" value="HIS_KIN"/>
    <property type="match status" value="1"/>
</dbReference>
<evidence type="ECO:0000256" key="13">
    <source>
        <dbReference type="ARBA" id="ARBA00023136"/>
    </source>
</evidence>
<keyword evidence="6" id="KW-0808">Transferase</keyword>
<dbReference type="Pfam" id="PF00512">
    <property type="entry name" value="HisKA"/>
    <property type="match status" value="1"/>
</dbReference>
<comment type="catalytic activity">
    <reaction evidence="1">
        <text>ATP + protein L-histidine = ADP + protein N-phospho-L-histidine.</text>
        <dbReference type="EC" id="2.7.13.3"/>
    </reaction>
</comment>
<dbReference type="GO" id="GO:0000155">
    <property type="term" value="F:phosphorelay sensor kinase activity"/>
    <property type="evidence" value="ECO:0007669"/>
    <property type="project" value="InterPro"/>
</dbReference>
<dbReference type="InterPro" id="IPR004358">
    <property type="entry name" value="Sig_transdc_His_kin-like_C"/>
</dbReference>
<evidence type="ECO:0000256" key="5">
    <source>
        <dbReference type="ARBA" id="ARBA00022553"/>
    </source>
</evidence>
<evidence type="ECO:0000259" key="16">
    <source>
        <dbReference type="PROSITE" id="PS50109"/>
    </source>
</evidence>
<feature type="transmembrane region" description="Helical" evidence="15">
    <location>
        <begin position="80"/>
        <end position="97"/>
    </location>
</feature>
<dbReference type="InterPro" id="IPR036890">
    <property type="entry name" value="HATPase_C_sf"/>
</dbReference>
<feature type="transmembrane region" description="Helical" evidence="15">
    <location>
        <begin position="7"/>
        <end position="28"/>
    </location>
</feature>
<dbReference type="GO" id="GO:0030295">
    <property type="term" value="F:protein kinase activator activity"/>
    <property type="evidence" value="ECO:0007669"/>
    <property type="project" value="TreeGrafter"/>
</dbReference>
<keyword evidence="10" id="KW-0067">ATP-binding</keyword>
<dbReference type="InterPro" id="IPR003661">
    <property type="entry name" value="HisK_dim/P_dom"/>
</dbReference>